<gene>
    <name evidence="2" type="ORF">NCAV_1274</name>
</gene>
<dbReference type="GeneID" id="41595274"/>
<accession>A0A2K5AS15</accession>
<dbReference type="SUPFAM" id="SSF46785">
    <property type="entry name" value="Winged helix' DNA-binding domain"/>
    <property type="match status" value="1"/>
</dbReference>
<sequence length="69" mass="7749">MGDVVKGILEVLLQKGEVRLVELTTLLKVSEESLRDAINTLENLGLVNVERSNDLLVRFTDDARKLLSR</sequence>
<name>A0A2K5AS15_9ARCH</name>
<evidence type="ECO:0000313" key="3">
    <source>
        <dbReference type="Proteomes" id="UP000236248"/>
    </source>
</evidence>
<dbReference type="AlphaFoldDB" id="A0A2K5AS15"/>
<feature type="domain" description="TFIIEalpha/SarR/Rpc3 HTH" evidence="1">
    <location>
        <begin position="2"/>
        <end position="54"/>
    </location>
</feature>
<protein>
    <recommendedName>
        <fullName evidence="1">TFIIEalpha/SarR/Rpc3 HTH domain-containing protein</fullName>
    </recommendedName>
</protein>
<dbReference type="Pfam" id="PF02002">
    <property type="entry name" value="TFIIE_alpha"/>
    <property type="match status" value="1"/>
</dbReference>
<proteinExistence type="predicted"/>
<dbReference type="InterPro" id="IPR024550">
    <property type="entry name" value="TFIIEa/SarR/Rpc3_HTH_dom"/>
</dbReference>
<organism evidence="2 3">
    <name type="scientific">Candidatus Nitrosocaldus cavascurensis</name>
    <dbReference type="NCBI Taxonomy" id="2058097"/>
    <lineage>
        <taxon>Archaea</taxon>
        <taxon>Nitrososphaerota</taxon>
        <taxon>Nitrososphaeria</taxon>
        <taxon>Candidatus Nitrosocaldales</taxon>
        <taxon>Candidatus Nitrosocaldaceae</taxon>
        <taxon>Candidatus Nitrosocaldus</taxon>
    </lineage>
</organism>
<dbReference type="RefSeq" id="WP_103286905.1">
    <property type="nucleotide sequence ID" value="NZ_LT981265.1"/>
</dbReference>
<dbReference type="Gene3D" id="1.10.10.10">
    <property type="entry name" value="Winged helix-like DNA-binding domain superfamily/Winged helix DNA-binding domain"/>
    <property type="match status" value="1"/>
</dbReference>
<dbReference type="Proteomes" id="UP000236248">
    <property type="component" value="Chromosome NCAV"/>
</dbReference>
<dbReference type="EMBL" id="LT981265">
    <property type="protein sequence ID" value="SPC34441.1"/>
    <property type="molecule type" value="Genomic_DNA"/>
</dbReference>
<keyword evidence="3" id="KW-1185">Reference proteome</keyword>
<evidence type="ECO:0000313" key="2">
    <source>
        <dbReference type="EMBL" id="SPC34441.1"/>
    </source>
</evidence>
<dbReference type="InterPro" id="IPR036388">
    <property type="entry name" value="WH-like_DNA-bd_sf"/>
</dbReference>
<reference evidence="3" key="1">
    <citation type="submission" date="2018-01" db="EMBL/GenBank/DDBJ databases">
        <authorList>
            <person name="Kerou L M."/>
        </authorList>
    </citation>
    <scope>NUCLEOTIDE SEQUENCE [LARGE SCALE GENOMIC DNA]</scope>
    <source>
        <strain evidence="3">SCU2</strain>
    </source>
</reference>
<dbReference type="KEGG" id="ncv:NCAV_1274"/>
<evidence type="ECO:0000259" key="1">
    <source>
        <dbReference type="Pfam" id="PF02002"/>
    </source>
</evidence>
<dbReference type="InterPro" id="IPR036390">
    <property type="entry name" value="WH_DNA-bd_sf"/>
</dbReference>